<gene>
    <name evidence="1" type="ORF">WN72_05670</name>
</gene>
<dbReference type="Proteomes" id="UP000594015">
    <property type="component" value="Chromosome"/>
</dbReference>
<organism evidence="1 2">
    <name type="scientific">Bradyrhizobium arachidis</name>
    <dbReference type="NCBI Taxonomy" id="858423"/>
    <lineage>
        <taxon>Bacteria</taxon>
        <taxon>Pseudomonadati</taxon>
        <taxon>Pseudomonadota</taxon>
        <taxon>Alphaproteobacteria</taxon>
        <taxon>Hyphomicrobiales</taxon>
        <taxon>Nitrobacteraceae</taxon>
        <taxon>Bradyrhizobium</taxon>
    </lineage>
</organism>
<dbReference type="AlphaFoldDB" id="A0AAE7TFR0"/>
<reference evidence="1 2" key="1">
    <citation type="submission" date="2018-06" db="EMBL/GenBank/DDBJ databases">
        <title>Comparative genomics of Bradyrhizobium nodulating Arachidis hypogaea.</title>
        <authorList>
            <person name="Li Y."/>
        </authorList>
    </citation>
    <scope>NUCLEOTIDE SEQUENCE [LARGE SCALE GENOMIC DNA]</scope>
    <source>
        <strain evidence="1 2">CCBAU 051107</strain>
    </source>
</reference>
<accession>A0AAE7TFR0</accession>
<evidence type="ECO:0000313" key="2">
    <source>
        <dbReference type="Proteomes" id="UP000594015"/>
    </source>
</evidence>
<proteinExistence type="predicted"/>
<dbReference type="EMBL" id="CP030050">
    <property type="protein sequence ID" value="QOZ65951.1"/>
    <property type="molecule type" value="Genomic_DNA"/>
</dbReference>
<sequence>MVMSSYLVQILLPKETGEGEPVSQEWFEQFLYELTEKFGGATSFVRAPGQGLWRSGGETERDTVAVVEVMSEQLQRDYWRSLRARLEKELVQEEIVIRAQEITPL</sequence>
<name>A0AAE7TFR0_9BRAD</name>
<evidence type="ECO:0000313" key="1">
    <source>
        <dbReference type="EMBL" id="QOZ65951.1"/>
    </source>
</evidence>
<protein>
    <submittedName>
        <fullName evidence="1">Uncharacterized protein</fullName>
    </submittedName>
</protein>
<dbReference type="KEGG" id="barh:WN72_05670"/>